<dbReference type="PANTHER" id="PTHR43025">
    <property type="entry name" value="MONOGALACTOSYLDIACYLGLYCEROL SYNTHASE"/>
    <property type="match status" value="1"/>
</dbReference>
<dbReference type="EMBL" id="CP128385">
    <property type="protein sequence ID" value="WMI30485.1"/>
    <property type="molecule type" value="Genomic_DNA"/>
</dbReference>
<dbReference type="InterPro" id="IPR050519">
    <property type="entry name" value="Glycosyltransf_28_UgtP"/>
</dbReference>
<dbReference type="Gene3D" id="3.40.50.2000">
    <property type="entry name" value="Glycogen Phosphorylase B"/>
    <property type="match status" value="1"/>
</dbReference>
<dbReference type="SUPFAM" id="SSF53756">
    <property type="entry name" value="UDP-Glycosyltransferase/glycogen phosphorylase"/>
    <property type="match status" value="1"/>
</dbReference>
<dbReference type="Pfam" id="PF04101">
    <property type="entry name" value="Glyco_tran_28_C"/>
    <property type="match status" value="1"/>
</dbReference>
<dbReference type="AlphaFoldDB" id="A0AA51BKM4"/>
<reference evidence="2" key="1">
    <citation type="journal article" date="2021" name="Front. Microbiol.">
        <title>Genome Analysis of a Verrucomicrobial Endosymbiont With a Tiny Genome Discovered in an Antarctic Lake.</title>
        <authorList>
            <person name="Williams T.J."/>
            <person name="Allen M.A."/>
            <person name="Ivanova N."/>
            <person name="Huntemann M."/>
            <person name="Haque S."/>
            <person name="Hancock A.M."/>
            <person name="Brazendale S."/>
            <person name="Cavicchioli R."/>
        </authorList>
    </citation>
    <scope>NUCLEOTIDE SEQUENCE</scope>
    <source>
        <strain evidence="2">MAG_Ga0307966_1000010</strain>
    </source>
</reference>
<dbReference type="InterPro" id="IPR007235">
    <property type="entry name" value="Glyco_trans_28_C"/>
</dbReference>
<evidence type="ECO:0000313" key="2">
    <source>
        <dbReference type="EMBL" id="WMI30485.1"/>
    </source>
</evidence>
<reference evidence="2" key="2">
    <citation type="submission" date="2023-06" db="EMBL/GenBank/DDBJ databases">
        <authorList>
            <person name="Williams T.J."/>
            <person name="Allen M.A."/>
            <person name="Ivanova N."/>
            <person name="Huntemann M."/>
            <person name="Haque S."/>
            <person name="Hancock A.M."/>
            <person name="Brazendale S."/>
            <person name="Cavicchioli R."/>
        </authorList>
    </citation>
    <scope>NUCLEOTIDE SEQUENCE</scope>
    <source>
        <strain evidence="2">MAG_Ga0307966_1000010</strain>
    </source>
</reference>
<name>A0AA51BKM4_9BACT</name>
<accession>A0AA51BKM4</accession>
<feature type="domain" description="Glycosyl transferase family 28 C-terminal" evidence="1">
    <location>
        <begin position="216"/>
        <end position="296"/>
    </location>
</feature>
<gene>
    <name evidence="2" type="ORF">QTO32_00100</name>
</gene>
<protein>
    <submittedName>
        <fullName evidence="2">Glycosyltransferase</fullName>
    </submittedName>
</protein>
<dbReference type="PANTHER" id="PTHR43025:SF3">
    <property type="entry name" value="MONOGALACTOSYLDIACYLGLYCEROL SYNTHASE 1, CHLOROPLASTIC"/>
    <property type="match status" value="1"/>
</dbReference>
<organism evidence="2">
    <name type="scientific">Candidatus Organicella extenuata</name>
    <dbReference type="NCBI Taxonomy" id="2841811"/>
    <lineage>
        <taxon>Bacteria</taxon>
        <taxon>Pseudomonadati</taxon>
        <taxon>Verrucomicrobiota</taxon>
        <taxon>Candidatus Organicella</taxon>
    </lineage>
</organism>
<sequence length="371" mass="42449">MFTRGRLLILTSSTGGGHDTRARTFQKWLTLKSKTSVLIDSILEKSSGMYNLGVQTYNIIQKKAPFMHKAYWWVVELFLLLEHYLFSFKNRRFEGLIDKFRPSTVLSVHDCTNRGFFEYAINKKVKCVTYCGEFSGNYGFSRLWVSSRATNIIGRTLECINYVRVVLGRGFSGRLKHCFNVFPPTYFYFKYRLNRYFILKLLGLHVGKFTILLGSGAVGSNLHKKVLDYLKKIKGLQVIVVCGRNKNTYNHIRNTYSGKLDLHLDGFSKKIPLYLKVSHLVITRSGSNLSAEAVYWKCLVLVFNFNGIMPQERPTLNYLSSYSLGVTVSCVKSTVNLLGLFLNYPKYYFKLSGSVVTGGLTIKDLVIKHLK</sequence>
<evidence type="ECO:0000259" key="1">
    <source>
        <dbReference type="Pfam" id="PF04101"/>
    </source>
</evidence>
<dbReference type="GO" id="GO:0016758">
    <property type="term" value="F:hexosyltransferase activity"/>
    <property type="evidence" value="ECO:0007669"/>
    <property type="project" value="InterPro"/>
</dbReference>
<proteinExistence type="predicted"/>
<dbReference type="Proteomes" id="UP001238843">
    <property type="component" value="Chromosome"/>
</dbReference>